<comment type="caution">
    <text evidence="3">The sequence shown here is derived from an EMBL/GenBank/DDBJ whole genome shotgun (WGS) entry which is preliminary data.</text>
</comment>
<evidence type="ECO:0000259" key="1">
    <source>
        <dbReference type="Pfam" id="PF02770"/>
    </source>
</evidence>
<dbReference type="InterPro" id="IPR006091">
    <property type="entry name" value="Acyl-CoA_Oxase/DH_mid-dom"/>
</dbReference>
<feature type="domain" description="Acyl-CoA dehydrogenase/oxidase N-terminal" evidence="2">
    <location>
        <begin position="24"/>
        <end position="114"/>
    </location>
</feature>
<evidence type="ECO:0000259" key="2">
    <source>
        <dbReference type="Pfam" id="PF02771"/>
    </source>
</evidence>
<reference evidence="3 4" key="1">
    <citation type="journal article" date="2021" name="Arch. Microbiol.">
        <title>Myceligenerans indicum sp. nov., an actinobacterium isolated from mangrove sediment of Sundarbans, India.</title>
        <authorList>
            <person name="Asha K."/>
            <person name="Bhadury P."/>
        </authorList>
    </citation>
    <scope>NUCLEOTIDE SEQUENCE [LARGE SCALE GENOMIC DNA]</scope>
    <source>
        <strain evidence="3 4">I2</strain>
    </source>
</reference>
<dbReference type="PANTHER" id="PTHR43884">
    <property type="entry name" value="ACYL-COA DEHYDROGENASE"/>
    <property type="match status" value="1"/>
</dbReference>
<gene>
    <name evidence="3" type="ORF">HGK34_14425</name>
</gene>
<evidence type="ECO:0000313" key="3">
    <source>
        <dbReference type="EMBL" id="MBL0887460.1"/>
    </source>
</evidence>
<dbReference type="EMBL" id="JABBYC010000028">
    <property type="protein sequence ID" value="MBL0887460.1"/>
    <property type="molecule type" value="Genomic_DNA"/>
</dbReference>
<dbReference type="Gene3D" id="1.10.540.10">
    <property type="entry name" value="Acyl-CoA dehydrogenase/oxidase, N-terminal domain"/>
    <property type="match status" value="1"/>
</dbReference>
<organism evidence="3 4">
    <name type="scientific">Myceligenerans indicum</name>
    <dbReference type="NCBI Taxonomy" id="2593663"/>
    <lineage>
        <taxon>Bacteria</taxon>
        <taxon>Bacillati</taxon>
        <taxon>Actinomycetota</taxon>
        <taxon>Actinomycetes</taxon>
        <taxon>Micrococcales</taxon>
        <taxon>Promicromonosporaceae</taxon>
        <taxon>Myceligenerans</taxon>
    </lineage>
</organism>
<protein>
    <recommendedName>
        <fullName evidence="5">Acyl-CoA dehydrogenase</fullName>
    </recommendedName>
</protein>
<dbReference type="InterPro" id="IPR013786">
    <property type="entry name" value="AcylCoA_DH/ox_N"/>
</dbReference>
<evidence type="ECO:0000313" key="4">
    <source>
        <dbReference type="Proteomes" id="UP000675409"/>
    </source>
</evidence>
<feature type="domain" description="Acyl-CoA oxidase/dehydrogenase middle" evidence="1">
    <location>
        <begin position="117"/>
        <end position="211"/>
    </location>
</feature>
<dbReference type="SUPFAM" id="SSF56645">
    <property type="entry name" value="Acyl-CoA dehydrogenase NM domain-like"/>
    <property type="match status" value="1"/>
</dbReference>
<dbReference type="InterPro" id="IPR046373">
    <property type="entry name" value="Acyl-CoA_Oxase/DH_mid-dom_sf"/>
</dbReference>
<name>A0ABS1LMG0_9MICO</name>
<proteinExistence type="predicted"/>
<dbReference type="InterPro" id="IPR009100">
    <property type="entry name" value="AcylCoA_DH/oxidase_NM_dom_sf"/>
</dbReference>
<sequence>MSAGTDQTWLGDPFDDANPAGFAHAARRRHDGEPPKELVDEARRRGFALAYTPAGWGGALRDPVTAGRQVREVVTRDADAMTALLMHLTPVLLGGLLGTPERRERLVRRVGAGEDLAYALSEREHGADLLSMSTTAQHLGDRVVLSGRKWLVGLAPSASAFVVVARSEGRGPAAFSAYVVPADAPGVRVSAPRPTDGFSGTRFADVEFDQVSLPASALLGPRGGALEAVLRSQTVVRALSLPGALGCADADRMLLARFAAQRRGGAQLGQDPLFRADAGRVAGAMLLAEAAAEAALDALAAAPESAALVSALSKHAVVESVAAAHAVVGRLLASRGVLADGVWGMHAKVAADARVVGTIDGSEVATLRAVAAFLPRCLSDDAGRHAANPGTGTAAAELDPAAIGVAPPTRDPALDRLAALDPSSALSRNAHVTALRSAIETHRQAAAGIGRTPRPMRQAALVEHARRHAWLSSAAGAVVAASSGPTGPLADAVGDGWLDAALDHALGQAEAPRPGHLTDRVAWGAALLDATTAQLDDWTTDAR</sequence>
<dbReference type="InterPro" id="IPR037069">
    <property type="entry name" value="AcylCoA_DH/ox_N_sf"/>
</dbReference>
<accession>A0ABS1LMG0</accession>
<dbReference type="Pfam" id="PF02771">
    <property type="entry name" value="Acyl-CoA_dh_N"/>
    <property type="match status" value="1"/>
</dbReference>
<evidence type="ECO:0008006" key="5">
    <source>
        <dbReference type="Google" id="ProtNLM"/>
    </source>
</evidence>
<dbReference type="Pfam" id="PF02770">
    <property type="entry name" value="Acyl-CoA_dh_M"/>
    <property type="match status" value="1"/>
</dbReference>
<dbReference type="RefSeq" id="WP_201848569.1">
    <property type="nucleotide sequence ID" value="NZ_JABBYC010000028.1"/>
</dbReference>
<dbReference type="PANTHER" id="PTHR43884:SF12">
    <property type="entry name" value="ISOVALERYL-COA DEHYDROGENASE, MITOCHONDRIAL-RELATED"/>
    <property type="match status" value="1"/>
</dbReference>
<dbReference type="Gene3D" id="2.40.110.10">
    <property type="entry name" value="Butyryl-CoA Dehydrogenase, subunit A, domain 2"/>
    <property type="match status" value="1"/>
</dbReference>
<dbReference type="Proteomes" id="UP000675409">
    <property type="component" value="Unassembled WGS sequence"/>
</dbReference>
<keyword evidence="4" id="KW-1185">Reference proteome</keyword>